<dbReference type="AlphaFoldDB" id="A0A8B8K4R8"/>
<dbReference type="InterPro" id="IPR038538">
    <property type="entry name" value="MTERF_sf"/>
</dbReference>
<dbReference type="InterPro" id="IPR003690">
    <property type="entry name" value="MTERF"/>
</dbReference>
<dbReference type="GO" id="GO:0006353">
    <property type="term" value="P:DNA-templated transcription termination"/>
    <property type="evidence" value="ECO:0007669"/>
    <property type="project" value="UniProtKB-KW"/>
</dbReference>
<organism evidence="4 5">
    <name type="scientific">Abrus precatorius</name>
    <name type="common">Indian licorice</name>
    <name type="synonym">Glycine abrus</name>
    <dbReference type="NCBI Taxonomy" id="3816"/>
    <lineage>
        <taxon>Eukaryota</taxon>
        <taxon>Viridiplantae</taxon>
        <taxon>Streptophyta</taxon>
        <taxon>Embryophyta</taxon>
        <taxon>Tracheophyta</taxon>
        <taxon>Spermatophyta</taxon>
        <taxon>Magnoliopsida</taxon>
        <taxon>eudicotyledons</taxon>
        <taxon>Gunneridae</taxon>
        <taxon>Pentapetalae</taxon>
        <taxon>rosids</taxon>
        <taxon>fabids</taxon>
        <taxon>Fabales</taxon>
        <taxon>Fabaceae</taxon>
        <taxon>Papilionoideae</taxon>
        <taxon>50 kb inversion clade</taxon>
        <taxon>NPAAA clade</taxon>
        <taxon>indigoferoid/millettioid clade</taxon>
        <taxon>Abreae</taxon>
        <taxon>Abrus</taxon>
    </lineage>
</organism>
<dbReference type="GO" id="GO:0003676">
    <property type="term" value="F:nucleic acid binding"/>
    <property type="evidence" value="ECO:0007669"/>
    <property type="project" value="InterPro"/>
</dbReference>
<keyword evidence="3" id="KW-0809">Transit peptide</keyword>
<gene>
    <name evidence="5" type="primary">LOC113852271</name>
</gene>
<comment type="similarity">
    <text evidence="1">Belongs to the mTERF family.</text>
</comment>
<keyword evidence="2" id="KW-0804">Transcription</keyword>
<evidence type="ECO:0000313" key="5">
    <source>
        <dbReference type="RefSeq" id="XP_027338309.1"/>
    </source>
</evidence>
<dbReference type="PANTHER" id="PTHR13068:SF172">
    <property type="entry name" value="TRANSCRIPTION TERMINATION FACTOR FAMILY PROTEIN"/>
    <property type="match status" value="1"/>
</dbReference>
<dbReference type="SMART" id="SM00733">
    <property type="entry name" value="Mterf"/>
    <property type="match status" value="5"/>
</dbReference>
<dbReference type="OrthoDB" id="637682at2759"/>
<dbReference type="RefSeq" id="XP_027338309.1">
    <property type="nucleotide sequence ID" value="XM_027482508.1"/>
</dbReference>
<accession>A0A8B8K4R8</accession>
<keyword evidence="2" id="KW-0805">Transcription regulation</keyword>
<evidence type="ECO:0000256" key="1">
    <source>
        <dbReference type="ARBA" id="ARBA00007692"/>
    </source>
</evidence>
<proteinExistence type="inferred from homology"/>
<dbReference type="KEGG" id="aprc:113852271"/>
<dbReference type="FunFam" id="1.25.70.10:FF:000001">
    <property type="entry name" value="Mitochondrial transcription termination factor-like"/>
    <property type="match status" value="1"/>
</dbReference>
<dbReference type="GeneID" id="113852271"/>
<dbReference type="PANTHER" id="PTHR13068">
    <property type="entry name" value="CGI-12 PROTEIN-RELATED"/>
    <property type="match status" value="1"/>
</dbReference>
<keyword evidence="2" id="KW-0806">Transcription termination</keyword>
<sequence length="396" mass="45479">MLSSQRLKSFLFLKELTRAHFPIPKAIPFASTLSLKYSSITSEQHSFTVSYLINNCAFSPETALKASKLVRFENAEKPDSVIAFFRNNGFTNAQINSIIRNGPNVLTCNLHKRVLPKFEFLRSKSASNSDIVDLVNSNPRILYASLENSIIPAFESVRRFLPSDKKTIDCIIACRHFFGHDLVVKNVRLLLDDGIKDSNITYVLCRRPSIILSRYMRKDVDEVKEMGFDPSELNFAIALQVKRGVSKSRWDAKVEAFKGWGWTEEMVLNAFRKRPLCMLASKDKINEVMKFWVNELGWNPLVLVERSEIFGYSLEKRIIPRGLVFQYLLANGLIKRNASLSTLFAMSEKMFLEKYVKCFREEKCQLLKLYQEKRMVTVFERKEDGAASGSYEGVNL</sequence>
<dbReference type="Gene3D" id="1.25.70.10">
    <property type="entry name" value="Transcription termination factor 3, mitochondrial"/>
    <property type="match status" value="1"/>
</dbReference>
<evidence type="ECO:0000313" key="4">
    <source>
        <dbReference type="Proteomes" id="UP000694853"/>
    </source>
</evidence>
<reference evidence="4" key="1">
    <citation type="journal article" date="2019" name="Toxins">
        <title>Detection of Abrin-Like and Prepropulchellin-Like Toxin Genes and Transcripts Using Whole Genome Sequencing and Full-Length Transcript Sequencing of Abrus precatorius.</title>
        <authorList>
            <person name="Hovde B.T."/>
            <person name="Daligault H.E."/>
            <person name="Hanschen E.R."/>
            <person name="Kunde Y.A."/>
            <person name="Johnson M.B."/>
            <person name="Starkenburg S.R."/>
            <person name="Johnson S.L."/>
        </authorList>
    </citation>
    <scope>NUCLEOTIDE SEQUENCE [LARGE SCALE GENOMIC DNA]</scope>
</reference>
<evidence type="ECO:0000256" key="3">
    <source>
        <dbReference type="ARBA" id="ARBA00022946"/>
    </source>
</evidence>
<keyword evidence="4" id="KW-1185">Reference proteome</keyword>
<protein>
    <submittedName>
        <fullName evidence="5">Uncharacterized protein LOC113852271</fullName>
    </submittedName>
</protein>
<dbReference type="Proteomes" id="UP000694853">
    <property type="component" value="Unplaced"/>
</dbReference>
<evidence type="ECO:0000256" key="2">
    <source>
        <dbReference type="ARBA" id="ARBA00022472"/>
    </source>
</evidence>
<name>A0A8B8K4R8_ABRPR</name>
<dbReference type="Pfam" id="PF02536">
    <property type="entry name" value="mTERF"/>
    <property type="match status" value="1"/>
</dbReference>
<reference evidence="5" key="2">
    <citation type="submission" date="2025-08" db="UniProtKB">
        <authorList>
            <consortium name="RefSeq"/>
        </authorList>
    </citation>
    <scope>IDENTIFICATION</scope>
    <source>
        <tissue evidence="5">Young leaves</tissue>
    </source>
</reference>